<keyword evidence="2" id="KW-0472">Membrane</keyword>
<dbReference type="RefSeq" id="WP_147669951.1">
    <property type="nucleotide sequence ID" value="NZ_CP120678.1"/>
</dbReference>
<evidence type="ECO:0000313" key="4">
    <source>
        <dbReference type="EMBL" id="WIW69727.1"/>
    </source>
</evidence>
<feature type="transmembrane region" description="Helical" evidence="2">
    <location>
        <begin position="177"/>
        <end position="200"/>
    </location>
</feature>
<feature type="transmembrane region" description="Helical" evidence="2">
    <location>
        <begin position="145"/>
        <end position="165"/>
    </location>
</feature>
<keyword evidence="2" id="KW-0812">Transmembrane</keyword>
<evidence type="ECO:0000256" key="2">
    <source>
        <dbReference type="SAM" id="Phobius"/>
    </source>
</evidence>
<feature type="transmembrane region" description="Helical" evidence="2">
    <location>
        <begin position="7"/>
        <end position="26"/>
    </location>
</feature>
<organism evidence="4 5">
    <name type="scientific">Selenobaculum gibii</name>
    <dbReference type="NCBI Taxonomy" id="3054208"/>
    <lineage>
        <taxon>Bacteria</taxon>
        <taxon>Bacillati</taxon>
        <taxon>Bacillota</taxon>
        <taxon>Negativicutes</taxon>
        <taxon>Selenomonadales</taxon>
        <taxon>Selenomonadaceae</taxon>
        <taxon>Selenobaculum</taxon>
    </lineage>
</organism>
<evidence type="ECO:0000313" key="5">
    <source>
        <dbReference type="Proteomes" id="UP001243623"/>
    </source>
</evidence>
<name>A0A9Y2AH25_9FIRM</name>
<reference evidence="4" key="1">
    <citation type="submission" date="2023-03" db="EMBL/GenBank/DDBJ databases">
        <title>Selenobaculum gbiensis gen. nov. sp. nov., a new bacterium isolated from the gut microbiota of IBD patient.</title>
        <authorList>
            <person name="Yeo S."/>
            <person name="Park H."/>
            <person name="Huh C.S."/>
        </authorList>
    </citation>
    <scope>NUCLEOTIDE SEQUENCE</scope>
    <source>
        <strain evidence="4">ICN-92133</strain>
    </source>
</reference>
<dbReference type="AlphaFoldDB" id="A0A9Y2AH25"/>
<feature type="transmembrane region" description="Helical" evidence="2">
    <location>
        <begin position="120"/>
        <end position="139"/>
    </location>
</feature>
<feature type="transmembrane region" description="Helical" evidence="2">
    <location>
        <begin position="86"/>
        <end position="111"/>
    </location>
</feature>
<proteinExistence type="inferred from homology"/>
<keyword evidence="5" id="KW-1185">Reference proteome</keyword>
<feature type="domain" description="EamA" evidence="3">
    <location>
        <begin position="146"/>
        <end position="278"/>
    </location>
</feature>
<feature type="transmembrane region" description="Helical" evidence="2">
    <location>
        <begin position="206"/>
        <end position="226"/>
    </location>
</feature>
<dbReference type="InterPro" id="IPR000620">
    <property type="entry name" value="EamA_dom"/>
</dbReference>
<protein>
    <submittedName>
        <fullName evidence="4">DMT family transporter</fullName>
    </submittedName>
</protein>
<dbReference type="KEGG" id="sgbi:P3F81_07310"/>
<feature type="transmembrane region" description="Helical" evidence="2">
    <location>
        <begin position="263"/>
        <end position="289"/>
    </location>
</feature>
<evidence type="ECO:0000256" key="1">
    <source>
        <dbReference type="ARBA" id="ARBA00007362"/>
    </source>
</evidence>
<gene>
    <name evidence="4" type="ORF">P3F81_07310</name>
</gene>
<evidence type="ECO:0000259" key="3">
    <source>
        <dbReference type="Pfam" id="PF00892"/>
    </source>
</evidence>
<dbReference type="EMBL" id="CP120678">
    <property type="protein sequence ID" value="WIW69727.1"/>
    <property type="molecule type" value="Genomic_DNA"/>
</dbReference>
<feature type="transmembrane region" description="Helical" evidence="2">
    <location>
        <begin position="238"/>
        <end position="257"/>
    </location>
</feature>
<dbReference type="PANTHER" id="PTHR22911">
    <property type="entry name" value="ACYL-MALONYL CONDENSING ENZYME-RELATED"/>
    <property type="match status" value="1"/>
</dbReference>
<dbReference type="InterPro" id="IPR037185">
    <property type="entry name" value="EmrE-like"/>
</dbReference>
<dbReference type="Proteomes" id="UP001243623">
    <property type="component" value="Chromosome"/>
</dbReference>
<feature type="transmembrane region" description="Helical" evidence="2">
    <location>
        <begin position="32"/>
        <end position="51"/>
    </location>
</feature>
<dbReference type="PANTHER" id="PTHR22911:SF102">
    <property type="entry name" value="MEMBRANE PROTEIN"/>
    <property type="match status" value="1"/>
</dbReference>
<comment type="similarity">
    <text evidence="1">Belongs to the EamA transporter family.</text>
</comment>
<feature type="domain" description="EamA" evidence="3">
    <location>
        <begin position="8"/>
        <end position="134"/>
    </location>
</feature>
<dbReference type="GO" id="GO:0016020">
    <property type="term" value="C:membrane"/>
    <property type="evidence" value="ECO:0007669"/>
    <property type="project" value="InterPro"/>
</dbReference>
<sequence length="299" mass="33314">MYAEVKYICAMMIFGTVGIFVKNISLSAGEIALFRALIGTGAILIYQFLWGRNISFRQIKSDLPWLLASGIAMGVNWIFLFEAYHYTSISLATLCYYFAPVIVMMICPILFKEKLGLKQSICFIMSTVGLVLIIGVSLGEAKNHFLGILFGLGAAIFYATVVLLNKYIKKVMGVERTLLQFVAAIFVLLPYVCFSNGIHVRTLDNWGIFNLIFLGVIHTGFTYCLYLSSIKMLTGQKIALMSYIDPIFAIIISSFLLNETMSFLQIIGGGLILGFTLLSEIDVSSLIRLDKYIRGSKKL</sequence>
<dbReference type="SUPFAM" id="SSF103481">
    <property type="entry name" value="Multidrug resistance efflux transporter EmrE"/>
    <property type="match status" value="2"/>
</dbReference>
<feature type="transmembrane region" description="Helical" evidence="2">
    <location>
        <begin position="63"/>
        <end position="80"/>
    </location>
</feature>
<accession>A0A9Y2AH25</accession>
<dbReference type="Pfam" id="PF00892">
    <property type="entry name" value="EamA"/>
    <property type="match status" value="2"/>
</dbReference>
<keyword evidence="2" id="KW-1133">Transmembrane helix</keyword>